<feature type="domain" description="Carbohydrate kinase FGGY C-terminal" evidence="5">
    <location>
        <begin position="261"/>
        <end position="408"/>
    </location>
</feature>
<dbReference type="Gene3D" id="3.30.420.40">
    <property type="match status" value="2"/>
</dbReference>
<dbReference type="InterPro" id="IPR050406">
    <property type="entry name" value="FGGY_Carb_Kinase"/>
</dbReference>
<comment type="similarity">
    <text evidence="1">Belongs to the FGGY kinase family.</text>
</comment>
<evidence type="ECO:0000256" key="2">
    <source>
        <dbReference type="ARBA" id="ARBA00022679"/>
    </source>
</evidence>
<evidence type="ECO:0000256" key="1">
    <source>
        <dbReference type="ARBA" id="ARBA00009156"/>
    </source>
</evidence>
<name>A0A918PZZ2_9BACT</name>
<dbReference type="AlphaFoldDB" id="A0A918PZZ2"/>
<dbReference type="Pfam" id="PF02782">
    <property type="entry name" value="FGGY_C"/>
    <property type="match status" value="1"/>
</dbReference>
<keyword evidence="7" id="KW-1185">Reference proteome</keyword>
<evidence type="ECO:0000259" key="5">
    <source>
        <dbReference type="Pfam" id="PF02782"/>
    </source>
</evidence>
<proteinExistence type="inferred from homology"/>
<organism evidence="6 7">
    <name type="scientific">Echinicola pacifica</name>
    <dbReference type="NCBI Taxonomy" id="346377"/>
    <lineage>
        <taxon>Bacteria</taxon>
        <taxon>Pseudomonadati</taxon>
        <taxon>Bacteroidota</taxon>
        <taxon>Cytophagia</taxon>
        <taxon>Cytophagales</taxon>
        <taxon>Cyclobacteriaceae</taxon>
        <taxon>Echinicola</taxon>
    </lineage>
</organism>
<accession>A0A918PZZ2</accession>
<dbReference type="InterPro" id="IPR018485">
    <property type="entry name" value="FGGY_C"/>
</dbReference>
<dbReference type="Pfam" id="PF00370">
    <property type="entry name" value="FGGY_N"/>
    <property type="match status" value="1"/>
</dbReference>
<dbReference type="GO" id="GO:0005975">
    <property type="term" value="P:carbohydrate metabolic process"/>
    <property type="evidence" value="ECO:0007669"/>
    <property type="project" value="InterPro"/>
</dbReference>
<feature type="domain" description="Carbohydrate kinase FGGY N-terminal" evidence="4">
    <location>
        <begin position="5"/>
        <end position="249"/>
    </location>
</feature>
<gene>
    <name evidence="6" type="ORF">GCM10007049_22970</name>
</gene>
<dbReference type="InterPro" id="IPR043129">
    <property type="entry name" value="ATPase_NBD"/>
</dbReference>
<dbReference type="SUPFAM" id="SSF53067">
    <property type="entry name" value="Actin-like ATPase domain"/>
    <property type="match status" value="2"/>
</dbReference>
<dbReference type="GO" id="GO:0016301">
    <property type="term" value="F:kinase activity"/>
    <property type="evidence" value="ECO:0007669"/>
    <property type="project" value="UniProtKB-KW"/>
</dbReference>
<dbReference type="PIRSF" id="PIRSF000538">
    <property type="entry name" value="GlpK"/>
    <property type="match status" value="1"/>
</dbReference>
<keyword evidence="2" id="KW-0808">Transferase</keyword>
<comment type="caution">
    <text evidence="6">The sequence shown here is derived from an EMBL/GenBank/DDBJ whole genome shotgun (WGS) entry which is preliminary data.</text>
</comment>
<dbReference type="PANTHER" id="PTHR43095">
    <property type="entry name" value="SUGAR KINASE"/>
    <property type="match status" value="1"/>
</dbReference>
<dbReference type="PANTHER" id="PTHR43095:SF5">
    <property type="entry name" value="XYLULOSE KINASE"/>
    <property type="match status" value="1"/>
</dbReference>
<dbReference type="RefSeq" id="WP_018472783.1">
    <property type="nucleotide sequence ID" value="NZ_BMWX01000003.1"/>
</dbReference>
<reference evidence="6" key="1">
    <citation type="journal article" date="2014" name="Int. J. Syst. Evol. Microbiol.">
        <title>Complete genome sequence of Corynebacterium casei LMG S-19264T (=DSM 44701T), isolated from a smear-ripened cheese.</title>
        <authorList>
            <consortium name="US DOE Joint Genome Institute (JGI-PGF)"/>
            <person name="Walter F."/>
            <person name="Albersmeier A."/>
            <person name="Kalinowski J."/>
            <person name="Ruckert C."/>
        </authorList>
    </citation>
    <scope>NUCLEOTIDE SEQUENCE</scope>
    <source>
        <strain evidence="6">KCTC 12368</strain>
    </source>
</reference>
<evidence type="ECO:0000313" key="6">
    <source>
        <dbReference type="EMBL" id="GGZ29192.1"/>
    </source>
</evidence>
<evidence type="ECO:0000313" key="7">
    <source>
        <dbReference type="Proteomes" id="UP000619457"/>
    </source>
</evidence>
<sequence length="499" mass="54757">MRKILLGYDIGSSSVKATLLDADSGKVLASEGQPKEEMPIDAPQSNWAEQDPMMWWRYITLATKNLLQQASVKAGEIQAIGISYQMHGLVLVDKEQEVLRPSIIWCDSRAVSIGNEAFGTLGAEYCLPHLLNSPGNFTASKLKWVKENEPSVYERIHKAMLPGDFIAMKLTGEIFTSESGLSEGVFWDFKNNALSQKLLDHYGIDKSILAQPLPSFAEGGRVSSKTAKELGLDEGIPVTYRAGDQPNNAFSLNVLHSGELATTAGTSGTVYGVSNEPLYDQQSRVNTFLHVNHQSSSPHYGVLLCINGTGILNSWLKKSLGGEMSYEQMNQLAAEVPVGAEGLSFVPFGNGVERIMENRPVGAHLNGLNLLQHDKRHLLRAGQEGIVSALTYGFNIMKNMGLNLNTVKAGRANMFLSPLFREAFVNMNEVNLEFYDTDGSQGAARGAGVGAGIYANFQEAFTGLEQVGAFEPKPELVSQYKEVYQRWEENLNQLIRKED</sequence>
<keyword evidence="3 6" id="KW-0418">Kinase</keyword>
<dbReference type="InterPro" id="IPR000577">
    <property type="entry name" value="Carb_kinase_FGGY"/>
</dbReference>
<evidence type="ECO:0000256" key="3">
    <source>
        <dbReference type="ARBA" id="ARBA00022777"/>
    </source>
</evidence>
<protein>
    <submittedName>
        <fullName evidence="6">Carbohydrate kinase</fullName>
    </submittedName>
</protein>
<evidence type="ECO:0000259" key="4">
    <source>
        <dbReference type="Pfam" id="PF00370"/>
    </source>
</evidence>
<dbReference type="InterPro" id="IPR018484">
    <property type="entry name" value="FGGY_N"/>
</dbReference>
<reference evidence="6" key="2">
    <citation type="submission" date="2020-09" db="EMBL/GenBank/DDBJ databases">
        <authorList>
            <person name="Sun Q."/>
            <person name="Kim S."/>
        </authorList>
    </citation>
    <scope>NUCLEOTIDE SEQUENCE</scope>
    <source>
        <strain evidence="6">KCTC 12368</strain>
    </source>
</reference>
<dbReference type="EMBL" id="BMWX01000003">
    <property type="protein sequence ID" value="GGZ29192.1"/>
    <property type="molecule type" value="Genomic_DNA"/>
</dbReference>
<dbReference type="CDD" id="cd07809">
    <property type="entry name" value="ASKHA_NBD_FGGY_BaXK-like"/>
    <property type="match status" value="1"/>
</dbReference>
<dbReference type="Proteomes" id="UP000619457">
    <property type="component" value="Unassembled WGS sequence"/>
</dbReference>